<comment type="caution">
    <text evidence="3">The sequence shown here is derived from an EMBL/GenBank/DDBJ whole genome shotgun (WGS) entry which is preliminary data.</text>
</comment>
<dbReference type="AlphaFoldDB" id="A0A2T0ZW91"/>
<feature type="transmembrane region" description="Helical" evidence="1">
    <location>
        <begin position="78"/>
        <end position="96"/>
    </location>
</feature>
<feature type="transmembrane region" description="Helical" evidence="1">
    <location>
        <begin position="215"/>
        <end position="233"/>
    </location>
</feature>
<feature type="transmembrane region" description="Helical" evidence="1">
    <location>
        <begin position="164"/>
        <end position="195"/>
    </location>
</feature>
<name>A0A2T0ZW91_9ACTN</name>
<keyword evidence="1" id="KW-0812">Transmembrane</keyword>
<gene>
    <name evidence="3" type="ORF">CLV47_11563</name>
</gene>
<keyword evidence="3" id="KW-0808">Transferase</keyword>
<evidence type="ECO:0000313" key="4">
    <source>
        <dbReference type="Proteomes" id="UP000237752"/>
    </source>
</evidence>
<dbReference type="EMBL" id="PVUE01000015">
    <property type="protein sequence ID" value="PRZ40635.1"/>
    <property type="molecule type" value="Genomic_DNA"/>
</dbReference>
<keyword evidence="1" id="KW-1133">Transmembrane helix</keyword>
<accession>A0A2T0ZW91</accession>
<feature type="transmembrane region" description="Helical" evidence="1">
    <location>
        <begin position="108"/>
        <end position="126"/>
    </location>
</feature>
<dbReference type="GO" id="GO:0032259">
    <property type="term" value="P:methylation"/>
    <property type="evidence" value="ECO:0007669"/>
    <property type="project" value="UniProtKB-KW"/>
</dbReference>
<evidence type="ECO:0000313" key="3">
    <source>
        <dbReference type="EMBL" id="PRZ40635.1"/>
    </source>
</evidence>
<protein>
    <submittedName>
        <fullName evidence="3">Leader peptidase (Prepilin peptidase)/N-methyltransferase</fullName>
    </submittedName>
</protein>
<sequence length="235" mass="23635">MATGVIVCALLDCAVLVCAGIGLLAGPLLAALIVCAPKGRAAVHWSVVYGAGASVRSRVVASVAACLALTPLGLLPTVVVPVAVVVVLAGVVLAAIDIRLHRLPDLVVLPAVALTVVVGVASAIGYDAIDRLLPMLLTGAGLFGGCYLIALAAPSAFGFGDVKLAALIGLAIGQIAPSLLLVWGVLLAPAAVVSIIAERLVVRDRPARGLKTQVAFGPVMLGAVWLLYLLVALRA</sequence>
<dbReference type="GO" id="GO:0004190">
    <property type="term" value="F:aspartic-type endopeptidase activity"/>
    <property type="evidence" value="ECO:0007669"/>
    <property type="project" value="InterPro"/>
</dbReference>
<dbReference type="InterPro" id="IPR000045">
    <property type="entry name" value="Prepilin_IV_endopep_pep"/>
</dbReference>
<feature type="domain" description="Prepilin type IV endopeptidase peptidase" evidence="2">
    <location>
        <begin position="86"/>
        <end position="189"/>
    </location>
</feature>
<dbReference type="RefSeq" id="WP_106350054.1">
    <property type="nucleotide sequence ID" value="NZ_PVUE01000015.1"/>
</dbReference>
<dbReference type="GO" id="GO:0016020">
    <property type="term" value="C:membrane"/>
    <property type="evidence" value="ECO:0007669"/>
    <property type="project" value="InterPro"/>
</dbReference>
<dbReference type="GO" id="GO:0008168">
    <property type="term" value="F:methyltransferase activity"/>
    <property type="evidence" value="ECO:0007669"/>
    <property type="project" value="UniProtKB-KW"/>
</dbReference>
<evidence type="ECO:0000256" key="1">
    <source>
        <dbReference type="SAM" id="Phobius"/>
    </source>
</evidence>
<dbReference type="Proteomes" id="UP000237752">
    <property type="component" value="Unassembled WGS sequence"/>
</dbReference>
<dbReference type="Gene3D" id="1.20.120.1220">
    <property type="match status" value="1"/>
</dbReference>
<keyword evidence="4" id="KW-1185">Reference proteome</keyword>
<organism evidence="3 4">
    <name type="scientific">Antricoccus suffuscus</name>
    <dbReference type="NCBI Taxonomy" id="1629062"/>
    <lineage>
        <taxon>Bacteria</taxon>
        <taxon>Bacillati</taxon>
        <taxon>Actinomycetota</taxon>
        <taxon>Actinomycetes</taxon>
        <taxon>Geodermatophilales</taxon>
        <taxon>Antricoccaceae</taxon>
        <taxon>Antricoccus</taxon>
    </lineage>
</organism>
<reference evidence="3 4" key="1">
    <citation type="submission" date="2018-03" db="EMBL/GenBank/DDBJ databases">
        <title>Genomic Encyclopedia of Archaeal and Bacterial Type Strains, Phase II (KMG-II): from individual species to whole genera.</title>
        <authorList>
            <person name="Goeker M."/>
        </authorList>
    </citation>
    <scope>NUCLEOTIDE SEQUENCE [LARGE SCALE GENOMIC DNA]</scope>
    <source>
        <strain evidence="3 4">DSM 100065</strain>
    </source>
</reference>
<feature type="transmembrane region" description="Helical" evidence="1">
    <location>
        <begin position="132"/>
        <end position="152"/>
    </location>
</feature>
<keyword evidence="1" id="KW-0472">Membrane</keyword>
<dbReference type="Pfam" id="PF01478">
    <property type="entry name" value="Peptidase_A24"/>
    <property type="match status" value="1"/>
</dbReference>
<proteinExistence type="predicted"/>
<keyword evidence="3" id="KW-0489">Methyltransferase</keyword>
<evidence type="ECO:0000259" key="2">
    <source>
        <dbReference type="Pfam" id="PF01478"/>
    </source>
</evidence>
<feature type="transmembrane region" description="Helical" evidence="1">
    <location>
        <begin position="6"/>
        <end position="35"/>
    </location>
</feature>